<feature type="compositionally biased region" description="Basic and acidic residues" evidence="1">
    <location>
        <begin position="40"/>
        <end position="49"/>
    </location>
</feature>
<organism evidence="2 3">
    <name type="scientific">Phytophthora fragariae</name>
    <dbReference type="NCBI Taxonomy" id="53985"/>
    <lineage>
        <taxon>Eukaryota</taxon>
        <taxon>Sar</taxon>
        <taxon>Stramenopiles</taxon>
        <taxon>Oomycota</taxon>
        <taxon>Peronosporomycetes</taxon>
        <taxon>Peronosporales</taxon>
        <taxon>Peronosporaceae</taxon>
        <taxon>Phytophthora</taxon>
    </lineage>
</organism>
<dbReference type="AlphaFoldDB" id="A0A6G0QN92"/>
<feature type="region of interest" description="Disordered" evidence="1">
    <location>
        <begin position="1"/>
        <end position="23"/>
    </location>
</feature>
<dbReference type="EMBL" id="QXFY01002579">
    <property type="protein sequence ID" value="KAE9295275.1"/>
    <property type="molecule type" value="Genomic_DNA"/>
</dbReference>
<feature type="compositionally biased region" description="Basic and acidic residues" evidence="1">
    <location>
        <begin position="8"/>
        <end position="17"/>
    </location>
</feature>
<evidence type="ECO:0000256" key="1">
    <source>
        <dbReference type="SAM" id="MobiDB-lite"/>
    </source>
</evidence>
<comment type="caution">
    <text evidence="2">The sequence shown here is derived from an EMBL/GenBank/DDBJ whole genome shotgun (WGS) entry which is preliminary data.</text>
</comment>
<reference evidence="2 3" key="1">
    <citation type="submission" date="2018-09" db="EMBL/GenBank/DDBJ databases">
        <title>Genomic investigation of the strawberry pathogen Phytophthora fragariae indicates pathogenicity is determined by transcriptional variation in three key races.</title>
        <authorList>
            <person name="Adams T.M."/>
            <person name="Armitage A.D."/>
            <person name="Sobczyk M.K."/>
            <person name="Bates H.J."/>
            <person name="Dunwell J.M."/>
            <person name="Nellist C.F."/>
            <person name="Harrison R.J."/>
        </authorList>
    </citation>
    <scope>NUCLEOTIDE SEQUENCE [LARGE SCALE GENOMIC DNA]</scope>
    <source>
        <strain evidence="2 3">NOV-77</strain>
    </source>
</reference>
<evidence type="ECO:0000313" key="2">
    <source>
        <dbReference type="EMBL" id="KAE9295275.1"/>
    </source>
</evidence>
<gene>
    <name evidence="2" type="ORF">PF008_g24308</name>
</gene>
<proteinExistence type="predicted"/>
<protein>
    <submittedName>
        <fullName evidence="2">Uncharacterized protein</fullName>
    </submittedName>
</protein>
<dbReference type="Proteomes" id="UP000486351">
    <property type="component" value="Unassembled WGS sequence"/>
</dbReference>
<sequence>MLNLPVETIERTREASPGERPTPEYWLDWFKKTLTASAEAKRANRDFRAEPPPTKGETRAEPGPSGPTELEDEGD</sequence>
<accession>A0A6G0QN92</accession>
<evidence type="ECO:0000313" key="3">
    <source>
        <dbReference type="Proteomes" id="UP000486351"/>
    </source>
</evidence>
<feature type="region of interest" description="Disordered" evidence="1">
    <location>
        <begin position="40"/>
        <end position="75"/>
    </location>
</feature>
<name>A0A6G0QN92_9STRA</name>